<dbReference type="PANTHER" id="PTHR43156">
    <property type="entry name" value="STAGE II SPORULATION PROTEIN E-RELATED"/>
    <property type="match status" value="1"/>
</dbReference>
<dbReference type="Proteomes" id="UP000683428">
    <property type="component" value="Chromosome"/>
</dbReference>
<dbReference type="CDD" id="cd04598">
    <property type="entry name" value="CBS_pair_GGDEF_EAL"/>
    <property type="match status" value="1"/>
</dbReference>
<dbReference type="RefSeq" id="WP_216129158.1">
    <property type="nucleotide sequence ID" value="NZ_CP064782.1"/>
</dbReference>
<gene>
    <name evidence="3" type="ORF">Azoinq_10925</name>
</gene>
<organism evidence="3 4">
    <name type="scientific">Azospira inquinata</name>
    <dbReference type="NCBI Taxonomy" id="2785627"/>
    <lineage>
        <taxon>Bacteria</taxon>
        <taxon>Pseudomonadati</taxon>
        <taxon>Pseudomonadota</taxon>
        <taxon>Betaproteobacteria</taxon>
        <taxon>Rhodocyclales</taxon>
        <taxon>Rhodocyclaceae</taxon>
        <taxon>Azospira</taxon>
    </lineage>
</organism>
<evidence type="ECO:0000256" key="1">
    <source>
        <dbReference type="ARBA" id="ARBA00022801"/>
    </source>
</evidence>
<dbReference type="PANTHER" id="PTHR43156:SF9">
    <property type="entry name" value="HAMP DOMAIN-CONTAINING PROTEIN"/>
    <property type="match status" value="1"/>
</dbReference>
<dbReference type="GO" id="GO:0016791">
    <property type="term" value="F:phosphatase activity"/>
    <property type="evidence" value="ECO:0007669"/>
    <property type="project" value="TreeGrafter"/>
</dbReference>
<feature type="domain" description="PPM-type phosphatase" evidence="2">
    <location>
        <begin position="181"/>
        <end position="420"/>
    </location>
</feature>
<accession>A0A975SL60</accession>
<proteinExistence type="predicted"/>
<evidence type="ECO:0000313" key="4">
    <source>
        <dbReference type="Proteomes" id="UP000683428"/>
    </source>
</evidence>
<dbReference type="SMART" id="SM00331">
    <property type="entry name" value="PP2C_SIG"/>
    <property type="match status" value="1"/>
</dbReference>
<dbReference type="InterPro" id="IPR052016">
    <property type="entry name" value="Bact_Sigma-Reg"/>
</dbReference>
<keyword evidence="1" id="KW-0378">Hydrolase</keyword>
<dbReference type="Pfam" id="PF00571">
    <property type="entry name" value="CBS"/>
    <property type="match status" value="1"/>
</dbReference>
<name>A0A975SL60_9RHOO</name>
<keyword evidence="4" id="KW-1185">Reference proteome</keyword>
<dbReference type="InterPro" id="IPR001932">
    <property type="entry name" value="PPM-type_phosphatase-like_dom"/>
</dbReference>
<dbReference type="AlphaFoldDB" id="A0A975SL60"/>
<dbReference type="Pfam" id="PF07228">
    <property type="entry name" value="SpoIIE"/>
    <property type="match status" value="1"/>
</dbReference>
<reference evidence="3" key="1">
    <citation type="submission" date="2020-11" db="EMBL/GenBank/DDBJ databases">
        <title>Azospira inquinata sp. nov.</title>
        <authorList>
            <person name="Moe W.M."/>
            <person name="Mikes M.C."/>
        </authorList>
    </citation>
    <scope>NUCLEOTIDE SEQUENCE</scope>
    <source>
        <strain evidence="3">Azo-3</strain>
    </source>
</reference>
<dbReference type="InterPro" id="IPR000644">
    <property type="entry name" value="CBS_dom"/>
</dbReference>
<evidence type="ECO:0000259" key="2">
    <source>
        <dbReference type="SMART" id="SM00331"/>
    </source>
</evidence>
<protein>
    <submittedName>
        <fullName evidence="3">SpoIIE family protein phosphatase</fullName>
    </submittedName>
</protein>
<dbReference type="KEGG" id="aiq:Azoinq_10925"/>
<evidence type="ECO:0000313" key="3">
    <source>
        <dbReference type="EMBL" id="QWT48366.1"/>
    </source>
</evidence>
<sequence length="420" mass="46300">MSPAQLSLAPAPRGPRPGHARHLTESLLVEVPAAAPDDTNESVFRIFETRPALIGLPVVENGVPIGLINRNIFMQSMARPFHRELFLKKSCIAFMDKSPLVVEGDTSIQDLSFRALENGTKTLADGFIITQGGHYAGMGIGLDLVRTIADMQAEKNRLVMESIGYASIIQKSLGRASREALRQELPDHFLLWEPRDVVSGDYFYFLPREEGFFAALFDCTGHGVPGAFMTLIMTSFLQTTLTEESCQNPGAVLAALNRRVKKALGQVDHSAEEEREETETGSDDGMDAAFCWYDRATRRITFAGAHMAMLLLAPGQAEVDMVNGDRAGVGYATTPLDQRWENQSCVLEEGTAVYFFSDGYVDQLGGERRIAFGKRRLCATLAEMRELPMPEQRQALLAALLAYQGAENRRDDVSALGFRV</sequence>
<dbReference type="EMBL" id="CP064782">
    <property type="protein sequence ID" value="QWT48366.1"/>
    <property type="molecule type" value="Genomic_DNA"/>
</dbReference>